<evidence type="ECO:0000259" key="3">
    <source>
        <dbReference type="Pfam" id="PF08274"/>
    </source>
</evidence>
<dbReference type="FunFam" id="2.20.25.10:FF:000003">
    <property type="entry name" value="Alkylphosphonate utilization protein PhnA"/>
    <property type="match status" value="1"/>
</dbReference>
<dbReference type="Pfam" id="PF03831">
    <property type="entry name" value="YjdM"/>
    <property type="match status" value="1"/>
</dbReference>
<dbReference type="AlphaFoldDB" id="A0A3E0DPL9"/>
<feature type="domain" description="Protein YjdM C-terminal" evidence="2">
    <location>
        <begin position="44"/>
        <end position="111"/>
    </location>
</feature>
<dbReference type="Gene3D" id="2.30.30.40">
    <property type="entry name" value="SH3 Domains"/>
    <property type="match status" value="1"/>
</dbReference>
<accession>A0A3E0DPL9</accession>
<reference evidence="4 5" key="1">
    <citation type="submission" date="2018-08" db="EMBL/GenBank/DDBJ databases">
        <title>Genomic Encyclopedia of Type Strains, Phase III (KMG-III): the genomes of soil and plant-associated and newly described type strains.</title>
        <authorList>
            <person name="Whitman W."/>
        </authorList>
    </citation>
    <scope>NUCLEOTIDE SEQUENCE [LARGE SCALE GENOMIC DNA]</scope>
    <source>
        <strain evidence="4 5">CECT 7375</strain>
    </source>
</reference>
<gene>
    <name evidence="4" type="ORF">DFP81_105161</name>
</gene>
<evidence type="ECO:0000313" key="4">
    <source>
        <dbReference type="EMBL" id="REG83795.1"/>
    </source>
</evidence>
<sequence>MSLPNCPKCNSEYVYEDQAMLICPECAHEWNPNEVEVDEDALVIKDMSGKLLQEGDKVTLAKDLKVKGSSQVLKIGTKATIKRLVDGDHDIDCKVDGAGDMMLKSQFVKKASA</sequence>
<comment type="caution">
    <text evidence="4">The sequence shown here is derived from an EMBL/GenBank/DDBJ whole genome shotgun (WGS) entry which is preliminary data.</text>
</comment>
<dbReference type="Pfam" id="PF08274">
    <property type="entry name" value="Zn_Ribbon_YjdM"/>
    <property type="match status" value="1"/>
</dbReference>
<dbReference type="PANTHER" id="PTHR30305:SF3">
    <property type="entry name" value="PROTEIN YJDM"/>
    <property type="match status" value="1"/>
</dbReference>
<dbReference type="OrthoDB" id="9810131at2"/>
<dbReference type="PANTHER" id="PTHR30305">
    <property type="entry name" value="PROTEIN YJDM-RELATED"/>
    <property type="match status" value="1"/>
</dbReference>
<dbReference type="InterPro" id="IPR013987">
    <property type="entry name" value="YjdM_N"/>
</dbReference>
<dbReference type="Gene3D" id="2.20.25.10">
    <property type="match status" value="1"/>
</dbReference>
<name>A0A3E0DPL9_9GAMM</name>
<dbReference type="EMBL" id="QUNG01000005">
    <property type="protein sequence ID" value="REG83795.1"/>
    <property type="molecule type" value="Genomic_DNA"/>
</dbReference>
<dbReference type="Proteomes" id="UP000256542">
    <property type="component" value="Unassembled WGS sequence"/>
</dbReference>
<proteinExistence type="inferred from homology"/>
<evidence type="ECO:0000256" key="1">
    <source>
        <dbReference type="ARBA" id="ARBA00009248"/>
    </source>
</evidence>
<evidence type="ECO:0000313" key="5">
    <source>
        <dbReference type="Proteomes" id="UP000256542"/>
    </source>
</evidence>
<organism evidence="4 5">
    <name type="scientific">Marinomonas pollencensis</name>
    <dbReference type="NCBI Taxonomy" id="491954"/>
    <lineage>
        <taxon>Bacteria</taxon>
        <taxon>Pseudomonadati</taxon>
        <taxon>Pseudomonadota</taxon>
        <taxon>Gammaproteobacteria</taxon>
        <taxon>Oceanospirillales</taxon>
        <taxon>Oceanospirillaceae</taxon>
        <taxon>Marinomonas</taxon>
    </lineage>
</organism>
<comment type="similarity">
    <text evidence="1">Belongs to the YjdM family.</text>
</comment>
<keyword evidence="5" id="KW-1185">Reference proteome</keyword>
<dbReference type="RefSeq" id="WP_115897478.1">
    <property type="nucleotide sequence ID" value="NZ_QUNG01000005.1"/>
</dbReference>
<dbReference type="SUPFAM" id="SSF57783">
    <property type="entry name" value="Zinc beta-ribbon"/>
    <property type="match status" value="1"/>
</dbReference>
<feature type="domain" description="Protein YjdM N-terminal" evidence="3">
    <location>
        <begin position="2"/>
        <end position="31"/>
    </location>
</feature>
<evidence type="ECO:0000259" key="2">
    <source>
        <dbReference type="Pfam" id="PF03831"/>
    </source>
</evidence>
<dbReference type="InterPro" id="IPR004624">
    <property type="entry name" value="YjdM"/>
</dbReference>
<dbReference type="InterPro" id="IPR013988">
    <property type="entry name" value="YjdM_C"/>
</dbReference>
<protein>
    <submittedName>
        <fullName evidence="4">Protein PhnA</fullName>
    </submittedName>
</protein>
<dbReference type="NCBIfam" id="TIGR00686">
    <property type="entry name" value="phnA"/>
    <property type="match status" value="1"/>
</dbReference>
<dbReference type="SUPFAM" id="SSF82057">
    <property type="entry name" value="Prokaryotic SH3-related domain"/>
    <property type="match status" value="1"/>
</dbReference>